<dbReference type="InterPro" id="IPR002075">
    <property type="entry name" value="NTF2_dom"/>
</dbReference>
<dbReference type="EMBL" id="VEPZ02001331">
    <property type="protein sequence ID" value="KAE8679211.1"/>
    <property type="molecule type" value="Genomic_DNA"/>
</dbReference>
<gene>
    <name evidence="3" type="ORF">F3Y22_tig00111402pilonHSYRG00991</name>
</gene>
<proteinExistence type="predicted"/>
<dbReference type="GO" id="GO:1990904">
    <property type="term" value="C:ribonucleoprotein complex"/>
    <property type="evidence" value="ECO:0007669"/>
    <property type="project" value="TreeGrafter"/>
</dbReference>
<dbReference type="Gene3D" id="3.10.450.50">
    <property type="match status" value="1"/>
</dbReference>
<evidence type="ECO:0000313" key="4">
    <source>
        <dbReference type="Proteomes" id="UP000436088"/>
    </source>
</evidence>
<dbReference type="InterPro" id="IPR039539">
    <property type="entry name" value="Ras_GTPase_bind_prot"/>
</dbReference>
<evidence type="ECO:0000313" key="3">
    <source>
        <dbReference type="EMBL" id="KAE8679211.1"/>
    </source>
</evidence>
<feature type="domain" description="NTF2" evidence="2">
    <location>
        <begin position="19"/>
        <end position="102"/>
    </location>
</feature>
<comment type="caution">
    <text evidence="3">The sequence shown here is derived from an EMBL/GenBank/DDBJ whole genome shotgun (WGS) entry which is preliminary data.</text>
</comment>
<dbReference type="AlphaFoldDB" id="A0A6A2XRM7"/>
<dbReference type="GO" id="GO:0003729">
    <property type="term" value="F:mRNA binding"/>
    <property type="evidence" value="ECO:0007669"/>
    <property type="project" value="TreeGrafter"/>
</dbReference>
<dbReference type="InterPro" id="IPR018222">
    <property type="entry name" value="Nuclear_transport_factor_2_euk"/>
</dbReference>
<dbReference type="PANTHER" id="PTHR10693:SF20">
    <property type="entry name" value="AT27578P"/>
    <property type="match status" value="1"/>
</dbReference>
<dbReference type="PROSITE" id="PS50177">
    <property type="entry name" value="NTF2_DOMAIN"/>
    <property type="match status" value="1"/>
</dbReference>
<dbReference type="InterPro" id="IPR032710">
    <property type="entry name" value="NTF2-like_dom_sf"/>
</dbReference>
<evidence type="ECO:0000256" key="1">
    <source>
        <dbReference type="ARBA" id="ARBA00022884"/>
    </source>
</evidence>
<sequence length="102" mass="11219">MASTQQVEAGITAPAPDVVGNAFVDQYYLILHKYPELLHRFYHDSSKIGRPEENGIMSIKTTMQSINEKTLALGYGEFTTKITSVDAQDSHNGGVVVLVTVY</sequence>
<accession>A0A6A2XRM7</accession>
<protein>
    <recommendedName>
        <fullName evidence="2">NTF2 domain-containing protein</fullName>
    </recommendedName>
</protein>
<organism evidence="3 4">
    <name type="scientific">Hibiscus syriacus</name>
    <name type="common">Rose of Sharon</name>
    <dbReference type="NCBI Taxonomy" id="106335"/>
    <lineage>
        <taxon>Eukaryota</taxon>
        <taxon>Viridiplantae</taxon>
        <taxon>Streptophyta</taxon>
        <taxon>Embryophyta</taxon>
        <taxon>Tracheophyta</taxon>
        <taxon>Spermatophyta</taxon>
        <taxon>Magnoliopsida</taxon>
        <taxon>eudicotyledons</taxon>
        <taxon>Gunneridae</taxon>
        <taxon>Pentapetalae</taxon>
        <taxon>rosids</taxon>
        <taxon>malvids</taxon>
        <taxon>Malvales</taxon>
        <taxon>Malvaceae</taxon>
        <taxon>Malvoideae</taxon>
        <taxon>Hibiscus</taxon>
    </lineage>
</organism>
<dbReference type="CDD" id="cd00780">
    <property type="entry name" value="NTF2"/>
    <property type="match status" value="1"/>
</dbReference>
<keyword evidence="4" id="KW-1185">Reference proteome</keyword>
<reference evidence="3" key="1">
    <citation type="submission" date="2019-09" db="EMBL/GenBank/DDBJ databases">
        <title>Draft genome information of white flower Hibiscus syriacus.</title>
        <authorList>
            <person name="Kim Y.-M."/>
        </authorList>
    </citation>
    <scope>NUCLEOTIDE SEQUENCE [LARGE SCALE GENOMIC DNA]</scope>
    <source>
        <strain evidence="3">YM2019G1</strain>
    </source>
</reference>
<dbReference type="PANTHER" id="PTHR10693">
    <property type="entry name" value="RAS GTPASE-ACTIVATING PROTEIN-BINDING PROTEIN"/>
    <property type="match status" value="1"/>
</dbReference>
<keyword evidence="1" id="KW-0694">RNA-binding</keyword>
<dbReference type="SUPFAM" id="SSF54427">
    <property type="entry name" value="NTF2-like"/>
    <property type="match status" value="1"/>
</dbReference>
<dbReference type="Pfam" id="PF02136">
    <property type="entry name" value="NTF2"/>
    <property type="match status" value="1"/>
</dbReference>
<evidence type="ECO:0000259" key="2">
    <source>
        <dbReference type="PROSITE" id="PS50177"/>
    </source>
</evidence>
<dbReference type="Proteomes" id="UP000436088">
    <property type="component" value="Unassembled WGS sequence"/>
</dbReference>
<name>A0A6A2XRM7_HIBSY</name>
<dbReference type="GO" id="GO:0005829">
    <property type="term" value="C:cytosol"/>
    <property type="evidence" value="ECO:0007669"/>
    <property type="project" value="TreeGrafter"/>
</dbReference>